<dbReference type="InterPro" id="IPR052514">
    <property type="entry name" value="SAM-dependent_MTase"/>
</dbReference>
<sequence length="279" mass="30582">MNPVSGLRFAGYQARRVAQTCRTFSNWPVLLRELAGEKIGRGSGELEFCTRGGARLCCPNVPGARLPMYEQFADDCYDLAWVLGRDTGPLQVLDVGAHVGAFATNLALARHDLRVECYEPSPDTARYLRRNVERNALSDRVRVHELAMAAEVGTALLDDNSGGSVHNGLVQQDHRLVDGADAPGRRGTIEVKTSTFEQALAEAPAPFDVVKMDCEGGEYDLVYASSPASWAPVRRVVMEYHPVAGQSWAELRAWFAAVGLRMVRHSSNRPGLGTAWLTR</sequence>
<keyword evidence="3" id="KW-1185">Reference proteome</keyword>
<dbReference type="InterPro" id="IPR006342">
    <property type="entry name" value="FkbM_mtfrase"/>
</dbReference>
<dbReference type="NCBIfam" id="TIGR01444">
    <property type="entry name" value="fkbM_fam"/>
    <property type="match status" value="1"/>
</dbReference>
<keyword evidence="2" id="KW-0808">Transferase</keyword>
<protein>
    <submittedName>
        <fullName evidence="2">FkbM family methyltransferase</fullName>
    </submittedName>
</protein>
<dbReference type="SUPFAM" id="SSF53335">
    <property type="entry name" value="S-adenosyl-L-methionine-dependent methyltransferases"/>
    <property type="match status" value="1"/>
</dbReference>
<keyword evidence="2" id="KW-0489">Methyltransferase</keyword>
<dbReference type="PANTHER" id="PTHR34203">
    <property type="entry name" value="METHYLTRANSFERASE, FKBM FAMILY PROTEIN"/>
    <property type="match status" value="1"/>
</dbReference>
<dbReference type="GO" id="GO:0008168">
    <property type="term" value="F:methyltransferase activity"/>
    <property type="evidence" value="ECO:0007669"/>
    <property type="project" value="UniProtKB-KW"/>
</dbReference>
<dbReference type="Gene3D" id="3.40.50.150">
    <property type="entry name" value="Vaccinia Virus protein VP39"/>
    <property type="match status" value="1"/>
</dbReference>
<reference evidence="2" key="1">
    <citation type="submission" date="2022-05" db="EMBL/GenBank/DDBJ databases">
        <title>Jatrophihabitans sp. SB3-54 whole genome sequence.</title>
        <authorList>
            <person name="Suh M.K."/>
            <person name="Eom M.K."/>
            <person name="Kim J.S."/>
            <person name="Kim H.S."/>
            <person name="Do H.E."/>
            <person name="Shin Y.K."/>
            <person name="Lee J.-S."/>
        </authorList>
    </citation>
    <scope>NUCLEOTIDE SEQUENCE</scope>
    <source>
        <strain evidence="2">SB3-54</strain>
    </source>
</reference>
<dbReference type="GO" id="GO:0032259">
    <property type="term" value="P:methylation"/>
    <property type="evidence" value="ECO:0007669"/>
    <property type="project" value="UniProtKB-KW"/>
</dbReference>
<gene>
    <name evidence="2" type="ORF">M6B22_10785</name>
</gene>
<proteinExistence type="predicted"/>
<dbReference type="Proteomes" id="UP001164693">
    <property type="component" value="Chromosome"/>
</dbReference>
<name>A0ABY7K3G1_9ACTN</name>
<dbReference type="RefSeq" id="WP_269445765.1">
    <property type="nucleotide sequence ID" value="NZ_CP097463.1"/>
</dbReference>
<dbReference type="InterPro" id="IPR029063">
    <property type="entry name" value="SAM-dependent_MTases_sf"/>
</dbReference>
<dbReference type="EMBL" id="CP097463">
    <property type="protein sequence ID" value="WAX59224.1"/>
    <property type="molecule type" value="Genomic_DNA"/>
</dbReference>
<dbReference type="PANTHER" id="PTHR34203:SF15">
    <property type="entry name" value="SLL1173 PROTEIN"/>
    <property type="match status" value="1"/>
</dbReference>
<feature type="domain" description="Methyltransferase FkbM" evidence="1">
    <location>
        <begin position="94"/>
        <end position="259"/>
    </location>
</feature>
<dbReference type="Pfam" id="PF05050">
    <property type="entry name" value="Methyltransf_21"/>
    <property type="match status" value="1"/>
</dbReference>
<evidence type="ECO:0000259" key="1">
    <source>
        <dbReference type="Pfam" id="PF05050"/>
    </source>
</evidence>
<accession>A0ABY7K3G1</accession>
<evidence type="ECO:0000313" key="3">
    <source>
        <dbReference type="Proteomes" id="UP001164693"/>
    </source>
</evidence>
<organism evidence="2 3">
    <name type="scientific">Jatrophihabitans cynanchi</name>
    <dbReference type="NCBI Taxonomy" id="2944128"/>
    <lineage>
        <taxon>Bacteria</taxon>
        <taxon>Bacillati</taxon>
        <taxon>Actinomycetota</taxon>
        <taxon>Actinomycetes</taxon>
        <taxon>Jatrophihabitantales</taxon>
        <taxon>Jatrophihabitantaceae</taxon>
        <taxon>Jatrophihabitans</taxon>
    </lineage>
</organism>
<evidence type="ECO:0000313" key="2">
    <source>
        <dbReference type="EMBL" id="WAX59224.1"/>
    </source>
</evidence>